<gene>
    <name evidence="2" type="ORF">FGO68_gene16161</name>
</gene>
<proteinExistence type="predicted"/>
<dbReference type="InterPro" id="IPR013761">
    <property type="entry name" value="SAM/pointed_sf"/>
</dbReference>
<dbReference type="OrthoDB" id="10674206at2759"/>
<dbReference type="AlphaFoldDB" id="A0A8J8NXT3"/>
<organism evidence="2 3">
    <name type="scientific">Halteria grandinella</name>
    <dbReference type="NCBI Taxonomy" id="5974"/>
    <lineage>
        <taxon>Eukaryota</taxon>
        <taxon>Sar</taxon>
        <taxon>Alveolata</taxon>
        <taxon>Ciliophora</taxon>
        <taxon>Intramacronucleata</taxon>
        <taxon>Spirotrichea</taxon>
        <taxon>Stichotrichia</taxon>
        <taxon>Sporadotrichida</taxon>
        <taxon>Halteriidae</taxon>
        <taxon>Halteria</taxon>
    </lineage>
</organism>
<reference evidence="2" key="1">
    <citation type="submission" date="2019-06" db="EMBL/GenBank/DDBJ databases">
        <authorList>
            <person name="Zheng W."/>
        </authorList>
    </citation>
    <scope>NUCLEOTIDE SEQUENCE</scope>
    <source>
        <strain evidence="2">QDHG01</strain>
    </source>
</reference>
<evidence type="ECO:0000256" key="1">
    <source>
        <dbReference type="SAM" id="MobiDB-lite"/>
    </source>
</evidence>
<feature type="region of interest" description="Disordered" evidence="1">
    <location>
        <begin position="456"/>
        <end position="486"/>
    </location>
</feature>
<keyword evidence="3" id="KW-1185">Reference proteome</keyword>
<accession>A0A8J8NXT3</accession>
<protein>
    <recommendedName>
        <fullName evidence="4">SAM domain-containing protein</fullName>
    </recommendedName>
</protein>
<dbReference type="Proteomes" id="UP000785679">
    <property type="component" value="Unassembled WGS sequence"/>
</dbReference>
<sequence length="516" mass="61020">MRALLRFKNAFIKGNPALPQRVIDDFELICPFNAPLILAIKDIFIGFPVPVSTHYHYVKDLWYQAKKVGFRNYRCIEIIKRTIDSFKKFPFDQEKYLKDNDKIGKMKENTFKDFGKSSAVSNKINEFYRLIQSRLLLDNKKSEEFDCFPFRFWNLSDRWRKKQAFIKKQNIGAEFFNFIMQEYFDDSNLKNFDIKTVVEKLKLMEQECYQIYSNAGKQAKLNQTTIKYKFFPIETNQMTFFQEFKKEKEKDKLEDKNIIPLSDDEDEKLRSHIKQLNLEEQRICNKFMLHQEIKSDDEDTRSRSFQQREIPSTIRQTVASNVPQQYQQEPQKLNLQQIFEKCGLNETYIQKLEEQQINAENISLLKSEEFIQMGLPLGPAKLLHKLVQDHSQKQTHQQRPAFTNNFYNKGSQSFDRSNYQKRPFNQYSNSLYQKPYSNDAVADKAEEESIFKELRETAGKPVKKAEVQQGESKKRDEKASSKIATNNVYNNLEEKVNVDDMETSCPSDLSQHSLID</sequence>
<evidence type="ECO:0008006" key="4">
    <source>
        <dbReference type="Google" id="ProtNLM"/>
    </source>
</evidence>
<name>A0A8J8NXT3_HALGN</name>
<comment type="caution">
    <text evidence="2">The sequence shown here is derived from an EMBL/GenBank/DDBJ whole genome shotgun (WGS) entry which is preliminary data.</text>
</comment>
<evidence type="ECO:0000313" key="2">
    <source>
        <dbReference type="EMBL" id="TNV82166.1"/>
    </source>
</evidence>
<evidence type="ECO:0000313" key="3">
    <source>
        <dbReference type="Proteomes" id="UP000785679"/>
    </source>
</evidence>
<dbReference type="EMBL" id="RRYP01005293">
    <property type="protein sequence ID" value="TNV82166.1"/>
    <property type="molecule type" value="Genomic_DNA"/>
</dbReference>
<feature type="compositionally biased region" description="Basic and acidic residues" evidence="1">
    <location>
        <begin position="456"/>
        <end position="480"/>
    </location>
</feature>
<dbReference type="Gene3D" id="1.10.150.50">
    <property type="entry name" value="Transcription Factor, Ets-1"/>
    <property type="match status" value="1"/>
</dbReference>